<name>A0ABR9R6I5_9FIRM</name>
<dbReference type="EMBL" id="JADCKC010000004">
    <property type="protein sequence ID" value="MBE5038768.1"/>
    <property type="molecule type" value="Genomic_DNA"/>
</dbReference>
<reference evidence="3 4" key="1">
    <citation type="submission" date="2020-10" db="EMBL/GenBank/DDBJ databases">
        <title>ChiBAC.</title>
        <authorList>
            <person name="Zenner C."/>
            <person name="Hitch T.C.A."/>
            <person name="Clavel T."/>
        </authorList>
    </citation>
    <scope>NUCLEOTIDE SEQUENCE [LARGE SCALE GENOMIC DNA]</scope>
    <source>
        <strain evidence="3 4">DSM 109015</strain>
    </source>
</reference>
<dbReference type="Gene3D" id="3.30.565.10">
    <property type="entry name" value="Histidine kinase-like ATPase, C-terminal domain"/>
    <property type="match status" value="1"/>
</dbReference>
<feature type="transmembrane region" description="Helical" evidence="1">
    <location>
        <begin position="43"/>
        <end position="65"/>
    </location>
</feature>
<keyword evidence="1" id="KW-1133">Transmembrane helix</keyword>
<feature type="transmembrane region" description="Helical" evidence="1">
    <location>
        <begin position="207"/>
        <end position="231"/>
    </location>
</feature>
<dbReference type="Pfam" id="PF14501">
    <property type="entry name" value="HATPase_c_5"/>
    <property type="match status" value="1"/>
</dbReference>
<feature type="domain" description="Sensor histidine kinase NatK-like C-terminal" evidence="2">
    <location>
        <begin position="340"/>
        <end position="443"/>
    </location>
</feature>
<dbReference type="InterPro" id="IPR032834">
    <property type="entry name" value="NatK-like_C"/>
</dbReference>
<dbReference type="RefSeq" id="WP_193503253.1">
    <property type="nucleotide sequence ID" value="NZ_JADCKC010000004.1"/>
</dbReference>
<gene>
    <name evidence="3" type="ORF">INF35_13315</name>
</gene>
<feature type="transmembrane region" description="Helical" evidence="1">
    <location>
        <begin position="180"/>
        <end position="201"/>
    </location>
</feature>
<keyword evidence="1" id="KW-0472">Membrane</keyword>
<feature type="transmembrane region" description="Helical" evidence="1">
    <location>
        <begin position="71"/>
        <end position="93"/>
    </location>
</feature>
<feature type="transmembrane region" description="Helical" evidence="1">
    <location>
        <begin position="100"/>
        <end position="121"/>
    </location>
</feature>
<feature type="transmembrane region" description="Helical" evidence="1">
    <location>
        <begin position="141"/>
        <end position="160"/>
    </location>
</feature>
<dbReference type="SUPFAM" id="SSF55874">
    <property type="entry name" value="ATPase domain of HSP90 chaperone/DNA topoisomerase II/histidine kinase"/>
    <property type="match status" value="1"/>
</dbReference>
<accession>A0ABR9R6I5</accession>
<dbReference type="InterPro" id="IPR036890">
    <property type="entry name" value="HATPase_C_sf"/>
</dbReference>
<protein>
    <submittedName>
        <fullName evidence="3">GHKL domain-containing protein</fullName>
    </submittedName>
</protein>
<evidence type="ECO:0000256" key="1">
    <source>
        <dbReference type="SAM" id="Phobius"/>
    </source>
</evidence>
<keyword evidence="4" id="KW-1185">Reference proteome</keyword>
<evidence type="ECO:0000259" key="2">
    <source>
        <dbReference type="Pfam" id="PF14501"/>
    </source>
</evidence>
<sequence length="471" mass="53787">MIENIYLWLGVYTFQAYNLILTYLQCFVCLAFFARRMERRSHFVLRTAGALAAGVLLCVPLIVLYTHLNTLPARVFCYLTVSLLNFLALAFCWKDNVEELLLTFCSGTAAYQLTNKLYPLLQLLRGFNDLETISLFHAGFIQWWDWALYFAFYLACYWALSQIFRPRTRLYRSRRTARSVGVLSCFTILVVNVLICISRTYEAESLALNLIVKIFCILFGIETLFACTHIFSLNERDHQIDVLHQLWRQDKAQFESVKANMDVINMKCHDLKHILGKIAGKLTTEETDSLRTAIEFYDSNIKTGNEVLDVVLCEKAMACQRDSIRFSCMADGTRLDFLTPVQTYTLFGNIIDNAIEAVRRLPDPELRVISLICRAEGTRLMIEESNYFTGDLNLNGDLPATAKDDISRHGYGTRSIQYIARQYGGDMHIELSGNMFFLKVWFPLSAAVSASGGQACVFRQVKDVPSFPGRI</sequence>
<evidence type="ECO:0000313" key="3">
    <source>
        <dbReference type="EMBL" id="MBE5038768.1"/>
    </source>
</evidence>
<keyword evidence="1" id="KW-0812">Transmembrane</keyword>
<proteinExistence type="predicted"/>
<dbReference type="CDD" id="cd16935">
    <property type="entry name" value="HATPase_AgrC-ComD-like"/>
    <property type="match status" value="1"/>
</dbReference>
<organism evidence="3 4">
    <name type="scientific">Gemmiger gallinarum</name>
    <dbReference type="NCBI Taxonomy" id="2779354"/>
    <lineage>
        <taxon>Bacteria</taxon>
        <taxon>Bacillati</taxon>
        <taxon>Bacillota</taxon>
        <taxon>Clostridia</taxon>
        <taxon>Eubacteriales</taxon>
        <taxon>Gemmiger</taxon>
    </lineage>
</organism>
<evidence type="ECO:0000313" key="4">
    <source>
        <dbReference type="Proteomes" id="UP000768567"/>
    </source>
</evidence>
<feature type="transmembrane region" description="Helical" evidence="1">
    <location>
        <begin position="16"/>
        <end position="34"/>
    </location>
</feature>
<comment type="caution">
    <text evidence="3">The sequence shown here is derived from an EMBL/GenBank/DDBJ whole genome shotgun (WGS) entry which is preliminary data.</text>
</comment>
<dbReference type="Proteomes" id="UP000768567">
    <property type="component" value="Unassembled WGS sequence"/>
</dbReference>